<sequence>MTAVKNLTEEVCAEIEKKVAAAMKPIAEEYGLQFELLHSSHYPDGTLMVARSEFSVPEREKTVASQKEEEDFVCYAESFGMQANWLGKSFERGNFTYKVAGLRVHSPTDCAILERSDGSRCYENGALVRKYLG</sequence>
<dbReference type="Proteomes" id="UP000005695">
    <property type="component" value="Unassembled WGS sequence"/>
</dbReference>
<evidence type="ECO:0000313" key="2">
    <source>
        <dbReference type="Proteomes" id="UP000005695"/>
    </source>
</evidence>
<proteinExistence type="predicted"/>
<evidence type="ECO:0000313" key="1">
    <source>
        <dbReference type="EMBL" id="EAT17181.1"/>
    </source>
</evidence>
<reference evidence="1" key="1">
    <citation type="submission" date="2006-05" db="EMBL/GenBank/DDBJ databases">
        <title>Annotation of the draft genome assembly of Desulfuromonas acetoxidans DSM 684.</title>
        <authorList>
            <consortium name="US DOE Joint Genome Institute (JGI-ORNL)"/>
            <person name="Larimer F."/>
            <person name="Land M."/>
            <person name="Hauser L."/>
        </authorList>
    </citation>
    <scope>NUCLEOTIDE SEQUENCE [LARGE SCALE GENOMIC DNA]</scope>
    <source>
        <strain evidence="1">DSM 684</strain>
    </source>
</reference>
<keyword evidence="2" id="KW-1185">Reference proteome</keyword>
<dbReference type="EMBL" id="AAEW02000001">
    <property type="protein sequence ID" value="EAT17181.1"/>
    <property type="molecule type" value="Genomic_DNA"/>
</dbReference>
<accession>Q1K4C2</accession>
<organism evidence="1 2">
    <name type="scientific">Desulfuromonas acetoxidans (strain DSM 684 / 11070)</name>
    <dbReference type="NCBI Taxonomy" id="281689"/>
    <lineage>
        <taxon>Bacteria</taxon>
        <taxon>Pseudomonadati</taxon>
        <taxon>Thermodesulfobacteriota</taxon>
        <taxon>Desulfuromonadia</taxon>
        <taxon>Desulfuromonadales</taxon>
        <taxon>Desulfuromonadaceae</taxon>
        <taxon>Desulfuromonas</taxon>
    </lineage>
</organism>
<dbReference type="RefSeq" id="WP_005997390.1">
    <property type="nucleotide sequence ID" value="NZ_AAEW02000001.1"/>
</dbReference>
<name>Q1K4C2_DESA6</name>
<gene>
    <name evidence="1" type="ORF">Dace_3047</name>
</gene>
<protein>
    <submittedName>
        <fullName evidence="1">Uncharacterized protein</fullName>
    </submittedName>
</protein>
<comment type="caution">
    <text evidence="1">The sequence shown here is derived from an EMBL/GenBank/DDBJ whole genome shotgun (WGS) entry which is preliminary data.</text>
</comment>
<dbReference type="OrthoDB" id="5405559at2"/>
<dbReference type="AlphaFoldDB" id="Q1K4C2"/>
<reference evidence="1" key="2">
    <citation type="submission" date="2006-05" db="EMBL/GenBank/DDBJ databases">
        <title>Sequencing of the draft genome and assembly of Desulfuromonas acetoxidans DSM 684.</title>
        <authorList>
            <consortium name="US DOE Joint Genome Institute (JGI-PGF)"/>
            <person name="Copeland A."/>
            <person name="Lucas S."/>
            <person name="Lapidus A."/>
            <person name="Barry K."/>
            <person name="Detter J.C."/>
            <person name="Glavina del Rio T."/>
            <person name="Hammon N."/>
            <person name="Israni S."/>
            <person name="Dalin E."/>
            <person name="Tice H."/>
            <person name="Bruce D."/>
            <person name="Pitluck S."/>
            <person name="Richardson P."/>
        </authorList>
    </citation>
    <scope>NUCLEOTIDE SEQUENCE [LARGE SCALE GENOMIC DNA]</scope>
    <source>
        <strain evidence="1">DSM 684</strain>
    </source>
</reference>